<keyword evidence="2" id="KW-1185">Reference proteome</keyword>
<accession>A0A8S1JF89</accession>
<comment type="caution">
    <text evidence="1">The sequence shown here is derived from an EMBL/GenBank/DDBJ whole genome shotgun (WGS) entry which is preliminary data.</text>
</comment>
<protein>
    <submittedName>
        <fullName evidence="1">Uncharacterized protein</fullName>
    </submittedName>
</protein>
<reference evidence="1" key="1">
    <citation type="submission" date="2020-12" db="EMBL/GenBank/DDBJ databases">
        <authorList>
            <person name="Iha C."/>
        </authorList>
    </citation>
    <scope>NUCLEOTIDE SEQUENCE</scope>
</reference>
<proteinExistence type="predicted"/>
<evidence type="ECO:0000313" key="1">
    <source>
        <dbReference type="EMBL" id="CAD7705039.1"/>
    </source>
</evidence>
<name>A0A8S1JF89_9CHLO</name>
<gene>
    <name evidence="1" type="ORF">OSTQU699_LOCUS10394</name>
</gene>
<sequence>MGRIGWGAHGRRGMGTWEDSVGRLWLALSADGLKSSLRCNVFGHGPHWFEAASQEEFWCLSFTAWLELCGEPTVLDPVLGMRNVWLAWLPSFRQGLAFVRILHCRQHGRWLRRAGGRCFGPLYPMDGMNVAQAGMSVGAARGSEGVQHAIDHFGGQWNVRA</sequence>
<dbReference type="EMBL" id="CAJHUC010003003">
    <property type="protein sequence ID" value="CAD7705039.1"/>
    <property type="molecule type" value="Genomic_DNA"/>
</dbReference>
<dbReference type="Proteomes" id="UP000708148">
    <property type="component" value="Unassembled WGS sequence"/>
</dbReference>
<dbReference type="AlphaFoldDB" id="A0A8S1JF89"/>
<organism evidence="1 2">
    <name type="scientific">Ostreobium quekettii</name>
    <dbReference type="NCBI Taxonomy" id="121088"/>
    <lineage>
        <taxon>Eukaryota</taxon>
        <taxon>Viridiplantae</taxon>
        <taxon>Chlorophyta</taxon>
        <taxon>core chlorophytes</taxon>
        <taxon>Ulvophyceae</taxon>
        <taxon>TCBD clade</taxon>
        <taxon>Bryopsidales</taxon>
        <taxon>Ostreobineae</taxon>
        <taxon>Ostreobiaceae</taxon>
        <taxon>Ostreobium</taxon>
    </lineage>
</organism>
<evidence type="ECO:0000313" key="2">
    <source>
        <dbReference type="Proteomes" id="UP000708148"/>
    </source>
</evidence>